<feature type="domain" description="Phage head morphogenesis" evidence="1">
    <location>
        <begin position="204"/>
        <end position="321"/>
    </location>
</feature>
<evidence type="ECO:0000259" key="1">
    <source>
        <dbReference type="Pfam" id="PF04233"/>
    </source>
</evidence>
<evidence type="ECO:0000313" key="3">
    <source>
        <dbReference type="Proteomes" id="UP000638986"/>
    </source>
</evidence>
<name>A0ABS0MUZ1_PSELU</name>
<proteinExistence type="predicted"/>
<dbReference type="InterPro" id="IPR006528">
    <property type="entry name" value="Phage_head_morphogenesis_dom"/>
</dbReference>
<evidence type="ECO:0000313" key="2">
    <source>
        <dbReference type="EMBL" id="MBH3440532.1"/>
    </source>
</evidence>
<reference evidence="2 3" key="1">
    <citation type="submission" date="2020-11" db="EMBL/GenBank/DDBJ databases">
        <title>Enhanced detection system for hospital associated transmission using whole genome sequencing surveillance.</title>
        <authorList>
            <person name="Harrison L.H."/>
            <person name="Van Tyne D."/>
            <person name="Marsh J.W."/>
            <person name="Griffith M.P."/>
            <person name="Snyder D.J."/>
            <person name="Cooper V.S."/>
            <person name="Mustapha M."/>
        </authorList>
    </citation>
    <scope>NUCLEOTIDE SEQUENCE [LARGE SCALE GENOMIC DNA]</scope>
    <source>
        <strain evidence="2 3">PSB00013</strain>
    </source>
</reference>
<gene>
    <name evidence="2" type="ORF">I5Q09_17760</name>
</gene>
<organism evidence="2 3">
    <name type="scientific">Pseudomonas luteola</name>
    <dbReference type="NCBI Taxonomy" id="47886"/>
    <lineage>
        <taxon>Bacteria</taxon>
        <taxon>Pseudomonadati</taxon>
        <taxon>Pseudomonadota</taxon>
        <taxon>Gammaproteobacteria</taxon>
        <taxon>Pseudomonadales</taxon>
        <taxon>Pseudomonadaceae</taxon>
        <taxon>Pseudomonas</taxon>
    </lineage>
</organism>
<dbReference type="Proteomes" id="UP000638986">
    <property type="component" value="Unassembled WGS sequence"/>
</dbReference>
<dbReference type="RefSeq" id="WP_197872934.1">
    <property type="nucleotide sequence ID" value="NZ_JADTXM010000012.1"/>
</dbReference>
<accession>A0ABS0MUZ1</accession>
<protein>
    <recommendedName>
        <fullName evidence="1">Phage head morphogenesis domain-containing protein</fullName>
    </recommendedName>
</protein>
<dbReference type="Pfam" id="PF04233">
    <property type="entry name" value="Phage_Mu_F"/>
    <property type="match status" value="1"/>
</dbReference>
<comment type="caution">
    <text evidence="2">The sequence shown here is derived from an EMBL/GenBank/DDBJ whole genome shotgun (WGS) entry which is preliminary data.</text>
</comment>
<sequence>MTESEILAAIEGLEPALQRAYLDQIRSVVDAATIAEVERLIEEQNTQGLDTLLALGAFALLIEAIRTAYIKGGRSEVIKAPGGRPIEFDPHSDQSQAWLKETAEALRKEIAEGQGDAIRTTVAAGINRGQSARETALNVVGRINPQTGNRAGGVIGLTGNDALAVTRAMDQLLSGDPAQMKQYMTRIDRDKRLDGIVIEAIEANKPVSKADATRIVGAYADRKLKARAEMLARTETLRAYNAGWNQLYQDLARQPVAPVSIEKIWKSKGDMRVRHTHAAMTGQKVLLDQPFRSPKGALLMYPGDGSLGAGWEELANCRCTVSYRVKWK</sequence>
<dbReference type="EMBL" id="JADTXM010000012">
    <property type="protein sequence ID" value="MBH3440532.1"/>
    <property type="molecule type" value="Genomic_DNA"/>
</dbReference>